<keyword evidence="4" id="KW-0378">Hydrolase</keyword>
<evidence type="ECO:0000313" key="5">
    <source>
        <dbReference type="Proteomes" id="UP000003303"/>
    </source>
</evidence>
<keyword evidence="4" id="KW-0255">Endonuclease</keyword>
<gene>
    <name evidence="4" type="ORF">PORUE0001_0851</name>
</gene>
<reference evidence="4 5" key="1">
    <citation type="submission" date="2009-04" db="EMBL/GenBank/DDBJ databases">
        <authorList>
            <person name="Sebastian Y."/>
            <person name="Madupu R."/>
            <person name="Durkin A.S."/>
            <person name="Torralba M."/>
            <person name="Methe B."/>
            <person name="Sutton G.G."/>
            <person name="Strausberg R.L."/>
            <person name="Nelson K.E."/>
        </authorList>
    </citation>
    <scope>NUCLEOTIDE SEQUENCE [LARGE SCALE GENOMIC DNA]</scope>
    <source>
        <strain evidence="4 5">60-3</strain>
    </source>
</reference>
<evidence type="ECO:0000259" key="2">
    <source>
        <dbReference type="Pfam" id="PF04851"/>
    </source>
</evidence>
<sequence length="1309" mass="150363">MSEELIDTLIIGRVEPYIYAFSTESVPNYLKVGDTYRPVLQRLDEWRRYFPNLRSRYSAVAKVDEETYFRDFAVHRYLEHQLQRSRLRPSDLSEELYYSREFFREATEEDLRQAMADIEQSYERGEGRYDFFKFEESRIPVKHTYKRTESFEPRPNQRETIERFKKAISQGRSNLLMYAVMRFGKSFTSLCCAVEMQAKLVLVVSAKADVREEWKCSVESHVKFAEYSFLDKDKLMESETVLEDTLATGRAVVFLTLQDLMGSEIKQRHHALFDREIDLLLIDETHYGARAAEYGRVLKLNKRELKQETYELDSAEQYDDCTELKQLRSRVRIHLSGTPYRILMGSEFEAEDIIAFYQFSDIVEEQAEWDREHILSDEVKEWDNPYYGFPQMVRFAFLPNESSLRVMETLRADGYEMGLSELFRPRSILRDNKEGRHRLFVHEDEILEFLQAIDGVQKDAHLLPFLDLEQIKRGQMCRHLVFVLPYRASCDAMEHLLTEYKELFRNLSDYTIVNIAGVDDPKRYCSTEDVKAQIADCERKGEKSITLTVNRMLTGSTIPEWDTMLYLKDCASPQEYDQAIFRLQNQYIRTLTTEDGSEQVKYNMKPQTLLVDFDPQRMFRLQEQRAQIYNVNTDQAGNKKLQERIETELRHSPIATIGAEGLQRVEASDIMDSVRSYSAERSVMDEATEIPIDYTLLADERMRSVISQLNPIDASKGIEIQAVTGEESELELETHDTPKGGGATSTQVAPSAETDEGRLLGKQLATYYAQILFYAFLTETPVSSLEDLIASISQGADNKRIARNVGLQASILQIIQTVSNPFVLRALDYKIANINTLMSDTSLIPSERVAVAMKKFGRLSSSEIVTPQAVALEMIDALDEGVITSETRILDIASKQGEFTRALVSRFGMAVGRNVYALPTSTVSYEFTLKVYRLLGLDTDHVISDFTTYDILDKEKKDRIMQQLIDMNFEIVIGNPPYQESDGGAGASSKPIYQEFVYASNEVAKSHSVMIMPARWYTGGKGLDQFREDMLTDKHIKLLYDYQRPDEVFPNTNNRGGVCFVVRDRRFDNSKGQTTIVSNYGGGKTSMQHRSLKTKGLKIFIRHQESITILTKVTKHPDFSSIANYISSRKPFGIEGNVVEDNSLFKRQRTKSNPILCYGRSSARGYVPLSLVKTNVDWIERYKVYIPYANNIGTELSDDNLNAFIGAPNTVCSETFLAVGVDLNLLEKEATNIVLYLKTKMVRFLHSLSKSSQHGTSKTYRFVPLQDFTADSDIDWSQSVTDIDRQLYKKYALTPDEIAFIEEKVRPMV</sequence>
<dbReference type="Pfam" id="PF04851">
    <property type="entry name" value="ResIII"/>
    <property type="match status" value="1"/>
</dbReference>
<dbReference type="InterPro" id="IPR011639">
    <property type="entry name" value="MethylTrfase_TaqI-like_dom"/>
</dbReference>
<evidence type="ECO:0000259" key="3">
    <source>
        <dbReference type="Pfam" id="PF07669"/>
    </source>
</evidence>
<dbReference type="InterPro" id="IPR006935">
    <property type="entry name" value="Helicase/UvrB_N"/>
</dbReference>
<dbReference type="GO" id="GO:0004519">
    <property type="term" value="F:endonuclease activity"/>
    <property type="evidence" value="ECO:0007669"/>
    <property type="project" value="UniProtKB-KW"/>
</dbReference>
<feature type="domain" description="Helicase/UvrB N-terminal" evidence="2">
    <location>
        <begin position="151"/>
        <end position="303"/>
    </location>
</feature>
<feature type="domain" description="Type II methyltransferase M.TaqI-like" evidence="3">
    <location>
        <begin position="959"/>
        <end position="1049"/>
    </location>
</feature>
<dbReference type="Pfam" id="PF07669">
    <property type="entry name" value="Eco57I"/>
    <property type="match status" value="1"/>
</dbReference>
<comment type="caution">
    <text evidence="4">The sequence shown here is derived from an EMBL/GenBank/DDBJ whole genome shotgun (WGS) entry which is preliminary data.</text>
</comment>
<name>C2MC74_9PORP</name>
<dbReference type="Gene3D" id="3.40.50.150">
    <property type="entry name" value="Vaccinia Virus protein VP39"/>
    <property type="match status" value="1"/>
</dbReference>
<evidence type="ECO:0000256" key="1">
    <source>
        <dbReference type="SAM" id="MobiDB-lite"/>
    </source>
</evidence>
<evidence type="ECO:0000313" key="4">
    <source>
        <dbReference type="EMBL" id="EEK16689.1"/>
    </source>
</evidence>
<dbReference type="eggNOG" id="COG0286">
    <property type="taxonomic scope" value="Bacteria"/>
</dbReference>
<accession>C2MC74</accession>
<dbReference type="OrthoDB" id="32195at2"/>
<dbReference type="GO" id="GO:0005524">
    <property type="term" value="F:ATP binding"/>
    <property type="evidence" value="ECO:0007669"/>
    <property type="project" value="InterPro"/>
</dbReference>
<dbReference type="Proteomes" id="UP000003303">
    <property type="component" value="Unassembled WGS sequence"/>
</dbReference>
<dbReference type="GO" id="GO:0009007">
    <property type="term" value="F:site-specific DNA-methyltransferase (adenine-specific) activity"/>
    <property type="evidence" value="ECO:0007669"/>
    <property type="project" value="UniProtKB-EC"/>
</dbReference>
<dbReference type="InterPro" id="IPR029063">
    <property type="entry name" value="SAM-dependent_MTases_sf"/>
</dbReference>
<keyword evidence="5" id="KW-1185">Reference proteome</keyword>
<dbReference type="InterPro" id="IPR027417">
    <property type="entry name" value="P-loop_NTPase"/>
</dbReference>
<dbReference type="Gene3D" id="3.40.50.300">
    <property type="entry name" value="P-loop containing nucleotide triphosphate hydrolases"/>
    <property type="match status" value="1"/>
</dbReference>
<dbReference type="STRING" id="596327.PORUE0001_0851"/>
<keyword evidence="4" id="KW-0540">Nuclease</keyword>
<dbReference type="eggNOG" id="COG1061">
    <property type="taxonomic scope" value="Bacteria"/>
</dbReference>
<dbReference type="RefSeq" id="WP_007365488.1">
    <property type="nucleotide sequence ID" value="NZ_ACLR01000170.1"/>
</dbReference>
<protein>
    <submittedName>
        <fullName evidence="4">Eco57I restriction endonuclease</fullName>
    </submittedName>
</protein>
<dbReference type="SUPFAM" id="SSF52540">
    <property type="entry name" value="P-loop containing nucleoside triphosphate hydrolases"/>
    <property type="match status" value="1"/>
</dbReference>
<feature type="region of interest" description="Disordered" evidence="1">
    <location>
        <begin position="726"/>
        <end position="754"/>
    </location>
</feature>
<organism evidence="4 5">
    <name type="scientific">Porphyromonas uenonis 60-3</name>
    <dbReference type="NCBI Taxonomy" id="596327"/>
    <lineage>
        <taxon>Bacteria</taxon>
        <taxon>Pseudomonadati</taxon>
        <taxon>Bacteroidota</taxon>
        <taxon>Bacteroidia</taxon>
        <taxon>Bacteroidales</taxon>
        <taxon>Porphyromonadaceae</taxon>
        <taxon>Porphyromonas</taxon>
    </lineage>
</organism>
<dbReference type="EMBL" id="ACLR01000170">
    <property type="protein sequence ID" value="EEK16689.1"/>
    <property type="molecule type" value="Genomic_DNA"/>
</dbReference>
<dbReference type="SUPFAM" id="SSF53335">
    <property type="entry name" value="S-adenosyl-L-methionine-dependent methyltransferases"/>
    <property type="match status" value="1"/>
</dbReference>
<dbReference type="GO" id="GO:0016787">
    <property type="term" value="F:hydrolase activity"/>
    <property type="evidence" value="ECO:0007669"/>
    <property type="project" value="InterPro"/>
</dbReference>
<dbReference type="GO" id="GO:0003677">
    <property type="term" value="F:DNA binding"/>
    <property type="evidence" value="ECO:0007669"/>
    <property type="project" value="InterPro"/>
</dbReference>
<proteinExistence type="predicted"/>
<dbReference type="GO" id="GO:0006304">
    <property type="term" value="P:DNA modification"/>
    <property type="evidence" value="ECO:0007669"/>
    <property type="project" value="InterPro"/>
</dbReference>